<dbReference type="EMBL" id="JOJP01000001">
    <property type="protein sequence ID" value="KEI72973.1"/>
    <property type="molecule type" value="Genomic_DNA"/>
</dbReference>
<name>A0A081KFP7_9GAMM</name>
<dbReference type="Gene3D" id="3.40.710.10">
    <property type="entry name" value="DD-peptidase/beta-lactamase superfamily"/>
    <property type="match status" value="1"/>
</dbReference>
<accession>A0A081KFP7</accession>
<evidence type="ECO:0008006" key="3">
    <source>
        <dbReference type="Google" id="ProtNLM"/>
    </source>
</evidence>
<evidence type="ECO:0000313" key="2">
    <source>
        <dbReference type="Proteomes" id="UP000027997"/>
    </source>
</evidence>
<dbReference type="SUPFAM" id="SSF56601">
    <property type="entry name" value="beta-lactamase/transpeptidase-like"/>
    <property type="match status" value="1"/>
</dbReference>
<proteinExistence type="predicted"/>
<gene>
    <name evidence="1" type="ORF">GV64_21630</name>
</gene>
<dbReference type="eggNOG" id="COG1680">
    <property type="taxonomic scope" value="Bacteria"/>
</dbReference>
<dbReference type="RefSeq" id="WP_051700875.1">
    <property type="nucleotide sequence ID" value="NZ_JOJP01000001.1"/>
</dbReference>
<dbReference type="STRING" id="305900.GV64_21630"/>
<sequence length="121" mass="13080">MALSPKAMLRIASMVRGDGVFNGEQVILRQWINESMIPRAYSSWSGLGYGYGWFITPSGYVIARGYGGQIIAAHKERQLAVAITSDPNHPAGSDGYFGQLLELLDGPLLAFGSSSRLELST</sequence>
<evidence type="ECO:0000313" key="1">
    <source>
        <dbReference type="EMBL" id="KEI72973.1"/>
    </source>
</evidence>
<keyword evidence="2" id="KW-1185">Reference proteome</keyword>
<dbReference type="Proteomes" id="UP000027997">
    <property type="component" value="Unassembled WGS sequence"/>
</dbReference>
<protein>
    <recommendedName>
        <fullName evidence="3">Beta-lactamase-related domain-containing protein</fullName>
    </recommendedName>
</protein>
<reference evidence="1 2" key="1">
    <citation type="submission" date="2014-06" db="EMBL/GenBank/DDBJ databases">
        <title>Whole Genome Sequences of Three Symbiotic Endozoicomonas Bacteria.</title>
        <authorList>
            <person name="Neave M.J."/>
            <person name="Apprill A."/>
            <person name="Voolstra C.R."/>
        </authorList>
    </citation>
    <scope>NUCLEOTIDE SEQUENCE [LARGE SCALE GENOMIC DNA]</scope>
    <source>
        <strain evidence="1 2">DSM 22380</strain>
    </source>
</reference>
<dbReference type="InterPro" id="IPR012338">
    <property type="entry name" value="Beta-lactam/transpept-like"/>
</dbReference>
<organism evidence="1 2">
    <name type="scientific">Endozoicomonas elysicola</name>
    <dbReference type="NCBI Taxonomy" id="305900"/>
    <lineage>
        <taxon>Bacteria</taxon>
        <taxon>Pseudomonadati</taxon>
        <taxon>Pseudomonadota</taxon>
        <taxon>Gammaproteobacteria</taxon>
        <taxon>Oceanospirillales</taxon>
        <taxon>Endozoicomonadaceae</taxon>
        <taxon>Endozoicomonas</taxon>
    </lineage>
</organism>
<dbReference type="AlphaFoldDB" id="A0A081KFP7"/>
<comment type="caution">
    <text evidence="1">The sequence shown here is derived from an EMBL/GenBank/DDBJ whole genome shotgun (WGS) entry which is preliminary data.</text>
</comment>